<accession>A0ABN9RFG2</accession>
<protein>
    <submittedName>
        <fullName evidence="1">Uncharacterized protein</fullName>
    </submittedName>
</protein>
<name>A0ABN9RFG2_9DINO</name>
<dbReference type="Proteomes" id="UP001189429">
    <property type="component" value="Unassembled WGS sequence"/>
</dbReference>
<evidence type="ECO:0000313" key="1">
    <source>
        <dbReference type="EMBL" id="CAK0817127.1"/>
    </source>
</evidence>
<evidence type="ECO:0000313" key="2">
    <source>
        <dbReference type="Proteomes" id="UP001189429"/>
    </source>
</evidence>
<feature type="non-terminal residue" evidence="1">
    <location>
        <position position="1"/>
    </location>
</feature>
<organism evidence="1 2">
    <name type="scientific">Prorocentrum cordatum</name>
    <dbReference type="NCBI Taxonomy" id="2364126"/>
    <lineage>
        <taxon>Eukaryota</taxon>
        <taxon>Sar</taxon>
        <taxon>Alveolata</taxon>
        <taxon>Dinophyceae</taxon>
        <taxon>Prorocentrales</taxon>
        <taxon>Prorocentraceae</taxon>
        <taxon>Prorocentrum</taxon>
    </lineage>
</organism>
<comment type="caution">
    <text evidence="1">The sequence shown here is derived from an EMBL/GenBank/DDBJ whole genome shotgun (WGS) entry which is preliminary data.</text>
</comment>
<proteinExistence type="predicted"/>
<dbReference type="EMBL" id="CAUYUJ010006365">
    <property type="protein sequence ID" value="CAK0817127.1"/>
    <property type="molecule type" value="Genomic_DNA"/>
</dbReference>
<keyword evidence="2" id="KW-1185">Reference proteome</keyword>
<sequence length="102" mass="10927">DLQRRDEQLRLARADLTKEAARIKHLSSNLDEAKEYNAKVKAEFEVVGADVGASDRAGKAASARGGSPFVGGRAGFPSEFPGVDPPEYTIHLIMLQFGSVLG</sequence>
<reference evidence="1" key="1">
    <citation type="submission" date="2023-10" db="EMBL/GenBank/DDBJ databases">
        <authorList>
            <person name="Chen Y."/>
            <person name="Shah S."/>
            <person name="Dougan E. K."/>
            <person name="Thang M."/>
            <person name="Chan C."/>
        </authorList>
    </citation>
    <scope>NUCLEOTIDE SEQUENCE [LARGE SCALE GENOMIC DNA]</scope>
</reference>
<gene>
    <name evidence="1" type="ORF">PCOR1329_LOCUS19818</name>
</gene>